<dbReference type="GO" id="GO:0016491">
    <property type="term" value="F:oxidoreductase activity"/>
    <property type="evidence" value="ECO:0007669"/>
    <property type="project" value="UniProtKB-KW"/>
</dbReference>
<evidence type="ECO:0000313" key="5">
    <source>
        <dbReference type="EMBL" id="MFC0080649.1"/>
    </source>
</evidence>
<keyword evidence="3" id="KW-0520">NAD</keyword>
<evidence type="ECO:0000256" key="1">
    <source>
        <dbReference type="ARBA" id="ARBA00013048"/>
    </source>
</evidence>
<dbReference type="PANTHER" id="PTHR43866:SF4">
    <property type="entry name" value="MALONATE-SEMIALDEHYDE DEHYDROGENASE"/>
    <property type="match status" value="1"/>
</dbReference>
<gene>
    <name evidence="5" type="ORF">ACFFRE_00565</name>
</gene>
<dbReference type="InterPro" id="IPR015590">
    <property type="entry name" value="Aldehyde_DH_dom"/>
</dbReference>
<proteinExistence type="predicted"/>
<organism evidence="5 6">
    <name type="scientific">Aciditerrimonas ferrireducens</name>
    <dbReference type="NCBI Taxonomy" id="667306"/>
    <lineage>
        <taxon>Bacteria</taxon>
        <taxon>Bacillati</taxon>
        <taxon>Actinomycetota</taxon>
        <taxon>Acidimicrobiia</taxon>
        <taxon>Acidimicrobiales</taxon>
        <taxon>Acidimicrobiaceae</taxon>
        <taxon>Aciditerrimonas</taxon>
    </lineage>
</organism>
<dbReference type="EC" id="1.2.1.27" evidence="1"/>
<evidence type="ECO:0000256" key="3">
    <source>
        <dbReference type="ARBA" id="ARBA00023027"/>
    </source>
</evidence>
<comment type="caution">
    <text evidence="5">The sequence shown here is derived from an EMBL/GenBank/DDBJ whole genome shotgun (WGS) entry which is preliminary data.</text>
</comment>
<dbReference type="InterPro" id="IPR016161">
    <property type="entry name" value="Ald_DH/histidinol_DH"/>
</dbReference>
<reference evidence="5 6" key="1">
    <citation type="submission" date="2024-09" db="EMBL/GenBank/DDBJ databases">
        <authorList>
            <person name="Sun Q."/>
            <person name="Mori K."/>
        </authorList>
    </citation>
    <scope>NUCLEOTIDE SEQUENCE [LARGE SCALE GENOMIC DNA]</scope>
    <source>
        <strain evidence="5 6">JCM 15389</strain>
    </source>
</reference>
<protein>
    <recommendedName>
        <fullName evidence="1">methylmalonate-semialdehyde dehydrogenase (CoA acylating)</fullName>
        <ecNumber evidence="1">1.2.1.27</ecNumber>
    </recommendedName>
</protein>
<dbReference type="Pfam" id="PF00171">
    <property type="entry name" value="Aldedh"/>
    <property type="match status" value="1"/>
</dbReference>
<evidence type="ECO:0000313" key="6">
    <source>
        <dbReference type="Proteomes" id="UP001589788"/>
    </source>
</evidence>
<feature type="domain" description="Aldehyde dehydrogenase" evidence="4">
    <location>
        <begin position="33"/>
        <end position="491"/>
    </location>
</feature>
<dbReference type="EMBL" id="JBHLYQ010000002">
    <property type="protein sequence ID" value="MFC0080649.1"/>
    <property type="molecule type" value="Genomic_DNA"/>
</dbReference>
<dbReference type="PROSITE" id="PS00070">
    <property type="entry name" value="ALDEHYDE_DEHYDR_CYS"/>
    <property type="match status" value="1"/>
</dbReference>
<keyword evidence="2 5" id="KW-0560">Oxidoreductase</keyword>
<keyword evidence="6" id="KW-1185">Reference proteome</keyword>
<dbReference type="RefSeq" id="WP_248106534.1">
    <property type="nucleotide sequence ID" value="NZ_JAKHEX010000005.1"/>
</dbReference>
<dbReference type="CDD" id="cd07085">
    <property type="entry name" value="ALDH_F6_MMSDH"/>
    <property type="match status" value="1"/>
</dbReference>
<name>A0ABV6BYY6_9ACTN</name>
<dbReference type="Gene3D" id="3.40.309.10">
    <property type="entry name" value="Aldehyde Dehydrogenase, Chain A, domain 2"/>
    <property type="match status" value="1"/>
</dbReference>
<dbReference type="InterPro" id="IPR016162">
    <property type="entry name" value="Ald_DH_N"/>
</dbReference>
<dbReference type="SUPFAM" id="SSF53720">
    <property type="entry name" value="ALDH-like"/>
    <property type="match status" value="1"/>
</dbReference>
<dbReference type="InterPro" id="IPR016163">
    <property type="entry name" value="Ald_DH_C"/>
</dbReference>
<dbReference type="InterPro" id="IPR010061">
    <property type="entry name" value="MeMal-semiAld_DH"/>
</dbReference>
<evidence type="ECO:0000259" key="4">
    <source>
        <dbReference type="Pfam" id="PF00171"/>
    </source>
</evidence>
<dbReference type="PANTHER" id="PTHR43866">
    <property type="entry name" value="MALONATE-SEMIALDEHYDE DEHYDROGENASE"/>
    <property type="match status" value="1"/>
</dbReference>
<evidence type="ECO:0000256" key="2">
    <source>
        <dbReference type="ARBA" id="ARBA00023002"/>
    </source>
</evidence>
<dbReference type="Gene3D" id="3.40.605.10">
    <property type="entry name" value="Aldehyde Dehydrogenase, Chain A, domain 1"/>
    <property type="match status" value="1"/>
</dbReference>
<dbReference type="Proteomes" id="UP001589788">
    <property type="component" value="Unassembled WGS sequence"/>
</dbReference>
<dbReference type="InterPro" id="IPR016160">
    <property type="entry name" value="Ald_DH_CS_CYS"/>
</dbReference>
<sequence>MEHRGGTGSEETGRGIRQVGHWIGGRLEDTGRRTGPVFDPSAGEVIAEVRFGDAEVVHRAVQVAERAQRAWAETSLAQRAAVLFAFRERLRARTQELARVVSREHGKTVADAEGEVARGLEVVELACGVPHLAKGEFSEQVSRGVDTYSVRQPLGVVAGITPFNFPAMVPLWMCPVAVALGNAFVLKPSEKDPSASLVLAECWEEAGLPPGVFQVVQGDGEVVEAILAHPGVAAVSFVGSTPVARRVYEAAAAAGKRVQALGGAKNHMVVCPDADLDEAAAAAVSAGFGSAGERCMAVSVVVALEPVGDALVERIAKRMAEVRVGPGDRPGVEMGPLVTREHRDRVAGYLDKAAEEGARVVVDGRRHPVEGPPRGFWLGPSLVDEVRPGMAVYDDEIFGPVLAVVRVADLDDALELLRANPYGNGAAIFTRSGALARRFAREAPCGMVGVNVPIPVPVGTFPFGGWKQSLFGDTHVYGRDAVHFYSRGKVVTSRWVVAGSSEVRMAFPAASGDRSSE</sequence>
<dbReference type="NCBIfam" id="TIGR01722">
    <property type="entry name" value="MMSDH"/>
    <property type="match status" value="1"/>
</dbReference>
<accession>A0ABV6BYY6</accession>